<evidence type="ECO:0000313" key="7">
    <source>
        <dbReference type="EMBL" id="PJK27870.1"/>
    </source>
</evidence>
<protein>
    <submittedName>
        <fullName evidence="7">DUF4870 domain-containing protein</fullName>
    </submittedName>
</protein>
<dbReference type="Proteomes" id="UP000229498">
    <property type="component" value="Unassembled WGS sequence"/>
</dbReference>
<organism evidence="7 8">
    <name type="scientific">Minwuia thermotolerans</name>
    <dbReference type="NCBI Taxonomy" id="2056226"/>
    <lineage>
        <taxon>Bacteria</taxon>
        <taxon>Pseudomonadati</taxon>
        <taxon>Pseudomonadota</taxon>
        <taxon>Alphaproteobacteria</taxon>
        <taxon>Minwuiales</taxon>
        <taxon>Minwuiaceae</taxon>
        <taxon>Minwuia</taxon>
    </lineage>
</organism>
<dbReference type="RefSeq" id="WP_109795695.1">
    <property type="nucleotide sequence ID" value="NZ_PHIG01000054.1"/>
</dbReference>
<feature type="transmembrane region" description="Helical" evidence="6">
    <location>
        <begin position="105"/>
        <end position="126"/>
    </location>
</feature>
<comment type="caution">
    <text evidence="7">The sequence shown here is derived from an EMBL/GenBank/DDBJ whole genome shotgun (WGS) entry which is preliminary data.</text>
</comment>
<keyword evidence="2 6" id="KW-0812">Transmembrane</keyword>
<dbReference type="InterPro" id="IPR019109">
    <property type="entry name" value="MamF_MmsF"/>
</dbReference>
<reference evidence="7 8" key="1">
    <citation type="submission" date="2017-11" db="EMBL/GenBank/DDBJ databases">
        <title>Draft genome sequence of Rhizobiales bacterium SY3-13.</title>
        <authorList>
            <person name="Sun C."/>
        </authorList>
    </citation>
    <scope>NUCLEOTIDE SEQUENCE [LARGE SCALE GENOMIC DNA]</scope>
    <source>
        <strain evidence="7 8">SY3-13</strain>
    </source>
</reference>
<name>A0A2M9FWM6_9PROT</name>
<evidence type="ECO:0000256" key="4">
    <source>
        <dbReference type="ARBA" id="ARBA00023136"/>
    </source>
</evidence>
<feature type="transmembrane region" description="Helical" evidence="6">
    <location>
        <begin position="82"/>
        <end position="99"/>
    </location>
</feature>
<keyword evidence="8" id="KW-1185">Reference proteome</keyword>
<evidence type="ECO:0000256" key="6">
    <source>
        <dbReference type="SAM" id="Phobius"/>
    </source>
</evidence>
<keyword evidence="3 6" id="KW-1133">Transmembrane helix</keyword>
<feature type="region of interest" description="Disordered" evidence="5">
    <location>
        <begin position="1"/>
        <end position="27"/>
    </location>
</feature>
<proteinExistence type="predicted"/>
<feature type="compositionally biased region" description="Polar residues" evidence="5">
    <location>
        <begin position="16"/>
        <end position="27"/>
    </location>
</feature>
<accession>A0A2M9FWM6</accession>
<evidence type="ECO:0000313" key="8">
    <source>
        <dbReference type="Proteomes" id="UP000229498"/>
    </source>
</evidence>
<evidence type="ECO:0000256" key="2">
    <source>
        <dbReference type="ARBA" id="ARBA00022692"/>
    </source>
</evidence>
<evidence type="ECO:0000256" key="1">
    <source>
        <dbReference type="ARBA" id="ARBA00004141"/>
    </source>
</evidence>
<evidence type="ECO:0000256" key="5">
    <source>
        <dbReference type="SAM" id="MobiDB-lite"/>
    </source>
</evidence>
<dbReference type="AlphaFoldDB" id="A0A2M9FWM6"/>
<comment type="subcellular location">
    <subcellularLocation>
        <location evidence="1">Membrane</location>
        <topology evidence="1">Multi-pass membrane protein</topology>
    </subcellularLocation>
</comment>
<keyword evidence="4 6" id="KW-0472">Membrane</keyword>
<evidence type="ECO:0000256" key="3">
    <source>
        <dbReference type="ARBA" id="ARBA00022989"/>
    </source>
</evidence>
<dbReference type="EMBL" id="PHIG01000054">
    <property type="protein sequence ID" value="PJK27870.1"/>
    <property type="molecule type" value="Genomic_DNA"/>
</dbReference>
<dbReference type="OrthoDB" id="9808930at2"/>
<dbReference type="Pfam" id="PF09685">
    <property type="entry name" value="MamF_MmsF"/>
    <property type="match status" value="1"/>
</dbReference>
<feature type="transmembrane region" description="Helical" evidence="6">
    <location>
        <begin position="36"/>
        <end position="61"/>
    </location>
</feature>
<gene>
    <name evidence="7" type="ORF">CVT23_20590</name>
</gene>
<sequence length="143" mass="15158">MSDNSPNPEQPGGGNQNDAPESTTTPVNKDDASVAALIHVVGLLNFFSGFLGTIVQAIIWLAKGVSGNQVDRHGRAALNFQVSWLIYSLVAFGLTSITAGLAMPVLMVVTLAFALVQLICAFKGAATAKRGEDYKYPLSMKLF</sequence>